<organism evidence="1 2">
    <name type="scientific">Parelaphostrongylus tenuis</name>
    <name type="common">Meningeal worm</name>
    <dbReference type="NCBI Taxonomy" id="148309"/>
    <lineage>
        <taxon>Eukaryota</taxon>
        <taxon>Metazoa</taxon>
        <taxon>Ecdysozoa</taxon>
        <taxon>Nematoda</taxon>
        <taxon>Chromadorea</taxon>
        <taxon>Rhabditida</taxon>
        <taxon>Rhabditina</taxon>
        <taxon>Rhabditomorpha</taxon>
        <taxon>Strongyloidea</taxon>
        <taxon>Metastrongylidae</taxon>
        <taxon>Parelaphostrongylus</taxon>
    </lineage>
</organism>
<accession>A0AAD5M8K0</accession>
<comment type="caution">
    <text evidence="1">The sequence shown here is derived from an EMBL/GenBank/DDBJ whole genome shotgun (WGS) entry which is preliminary data.</text>
</comment>
<keyword evidence="2" id="KW-1185">Reference proteome</keyword>
<name>A0AAD5M8K0_PARTN</name>
<dbReference type="EMBL" id="JAHQIW010001618">
    <property type="protein sequence ID" value="KAJ1353150.1"/>
    <property type="molecule type" value="Genomic_DNA"/>
</dbReference>
<gene>
    <name evidence="1" type="ORF">KIN20_009718</name>
</gene>
<protein>
    <submittedName>
        <fullName evidence="1">Uncharacterized protein</fullName>
    </submittedName>
</protein>
<dbReference type="AlphaFoldDB" id="A0AAD5M8K0"/>
<evidence type="ECO:0000313" key="1">
    <source>
        <dbReference type="EMBL" id="KAJ1353150.1"/>
    </source>
</evidence>
<reference evidence="1" key="1">
    <citation type="submission" date="2021-06" db="EMBL/GenBank/DDBJ databases">
        <title>Parelaphostrongylus tenuis whole genome reference sequence.</title>
        <authorList>
            <person name="Garwood T.J."/>
            <person name="Larsen P.A."/>
            <person name="Fountain-Jones N.M."/>
            <person name="Garbe J.R."/>
            <person name="Macchietto M.G."/>
            <person name="Kania S.A."/>
            <person name="Gerhold R.W."/>
            <person name="Richards J.E."/>
            <person name="Wolf T.M."/>
        </authorList>
    </citation>
    <scope>NUCLEOTIDE SEQUENCE</scope>
    <source>
        <strain evidence="1">MNPRO001-30</strain>
        <tissue evidence="1">Meninges</tissue>
    </source>
</reference>
<dbReference type="Proteomes" id="UP001196413">
    <property type="component" value="Unassembled WGS sequence"/>
</dbReference>
<evidence type="ECO:0000313" key="2">
    <source>
        <dbReference type="Proteomes" id="UP001196413"/>
    </source>
</evidence>
<proteinExistence type="predicted"/>
<sequence>MENLSSIYILFKDIDKVKVTGLPLREIPLCWLQRHVTGPEVLHRRTQLKPEATVCFPKTRERLIDQPNSITSDNAKDVFLTGVMRHRVENRVRSRA</sequence>